<evidence type="ECO:0000313" key="3">
    <source>
        <dbReference type="Proteomes" id="UP001589691"/>
    </source>
</evidence>
<proteinExistence type="predicted"/>
<feature type="transmembrane region" description="Helical" evidence="1">
    <location>
        <begin position="75"/>
        <end position="97"/>
    </location>
</feature>
<dbReference type="RefSeq" id="WP_137641906.1">
    <property type="nucleotide sequence ID" value="NZ_BJEA01000003.1"/>
</dbReference>
<dbReference type="InterPro" id="IPR010380">
    <property type="entry name" value="DUF975"/>
</dbReference>
<dbReference type="Proteomes" id="UP001589691">
    <property type="component" value="Unassembled WGS sequence"/>
</dbReference>
<evidence type="ECO:0000256" key="1">
    <source>
        <dbReference type="SAM" id="Phobius"/>
    </source>
</evidence>
<dbReference type="PANTHER" id="PTHR40076">
    <property type="entry name" value="MEMBRANE PROTEIN-RELATED"/>
    <property type="match status" value="1"/>
</dbReference>
<gene>
    <name evidence="2" type="ORF">ACFFLI_11410</name>
</gene>
<dbReference type="PANTHER" id="PTHR40076:SF1">
    <property type="entry name" value="MEMBRANE PROTEIN"/>
    <property type="match status" value="1"/>
</dbReference>
<feature type="transmembrane region" description="Helical" evidence="1">
    <location>
        <begin position="21"/>
        <end position="39"/>
    </location>
</feature>
<keyword evidence="1" id="KW-0472">Membrane</keyword>
<accession>A0ABV5WY88</accession>
<protein>
    <submittedName>
        <fullName evidence="2">DUF975 family protein</fullName>
    </submittedName>
</protein>
<name>A0ABV5WY88_9LACO</name>
<keyword evidence="1" id="KW-1133">Transmembrane helix</keyword>
<sequence>MQTRAELKTQIKQLFKGRWRSAIGLCIVVSLLSIFQILADYSEQRSSGTDLSVTPDVTGNVTQALSHVSIADLTLAGGVLSGILLVQLVIGLVIALFKIGTSYSMLDWVRNPQRAIHPVSDATVAFTRQYGWSVIGLIIYRTVLIILWGCLLIVPGIIKAYAYSQAYYVYKDMVAATPQGGPKPRFRDAITRSRQLMRGHKWQLFVLQLSFIGWALLSILTAGIGQLWLVPYTYGTYAAYYDELTRVTPATV</sequence>
<evidence type="ECO:0000313" key="2">
    <source>
        <dbReference type="EMBL" id="MFB9770471.1"/>
    </source>
</evidence>
<dbReference type="Pfam" id="PF06161">
    <property type="entry name" value="DUF975"/>
    <property type="match status" value="1"/>
</dbReference>
<keyword evidence="3" id="KW-1185">Reference proteome</keyword>
<organism evidence="2 3">
    <name type="scientific">Lactiplantibacillus modestisalitolerans</name>
    <dbReference type="NCBI Taxonomy" id="1457219"/>
    <lineage>
        <taxon>Bacteria</taxon>
        <taxon>Bacillati</taxon>
        <taxon>Bacillota</taxon>
        <taxon>Bacilli</taxon>
        <taxon>Lactobacillales</taxon>
        <taxon>Lactobacillaceae</taxon>
        <taxon>Lactiplantibacillus</taxon>
    </lineage>
</organism>
<dbReference type="EMBL" id="JBHLZY010000026">
    <property type="protein sequence ID" value="MFB9770471.1"/>
    <property type="molecule type" value="Genomic_DNA"/>
</dbReference>
<feature type="transmembrane region" description="Helical" evidence="1">
    <location>
        <begin position="138"/>
        <end position="158"/>
    </location>
</feature>
<comment type="caution">
    <text evidence="2">The sequence shown here is derived from an EMBL/GenBank/DDBJ whole genome shotgun (WGS) entry which is preliminary data.</text>
</comment>
<feature type="transmembrane region" description="Helical" evidence="1">
    <location>
        <begin position="205"/>
        <end position="230"/>
    </location>
</feature>
<keyword evidence="1" id="KW-0812">Transmembrane</keyword>
<reference evidence="2 3" key="1">
    <citation type="submission" date="2024-09" db="EMBL/GenBank/DDBJ databases">
        <authorList>
            <person name="Sun Q."/>
            <person name="Mori K."/>
        </authorList>
    </citation>
    <scope>NUCLEOTIDE SEQUENCE [LARGE SCALE GENOMIC DNA]</scope>
    <source>
        <strain evidence="2 3">TBRC 4576</strain>
    </source>
</reference>